<dbReference type="InterPro" id="IPR003658">
    <property type="entry name" value="Anti-sigma_ant"/>
</dbReference>
<dbReference type="PROSITE" id="PS50801">
    <property type="entry name" value="STAS"/>
    <property type="match status" value="1"/>
</dbReference>
<keyword evidence="5" id="KW-1185">Reference proteome</keyword>
<dbReference type="InterPro" id="IPR036513">
    <property type="entry name" value="STAS_dom_sf"/>
</dbReference>
<reference evidence="4 5" key="1">
    <citation type="journal article" date="2014" name="Genome Announc.">
        <title>Draft Genome Sequences of Three Alkaliphilic Bacillus Strains, Bacillus wakoensis JCM 9140T, Bacillus akibai JCM 9157T, and Bacillus hemicellulosilyticus JCM 9152T.</title>
        <authorList>
            <person name="Yuki M."/>
            <person name="Oshima K."/>
            <person name="Suda W."/>
            <person name="Oshida Y."/>
            <person name="Kitamura K."/>
            <person name="Iida T."/>
            <person name="Hattori M."/>
            <person name="Ohkuma M."/>
        </authorList>
    </citation>
    <scope>NUCLEOTIDE SEQUENCE [LARGE SCALE GENOMIC DNA]</scope>
    <source>
        <strain evidence="4 5">JCM 9157</strain>
    </source>
</reference>
<dbReference type="eggNOG" id="COG1366">
    <property type="taxonomic scope" value="Bacteria"/>
</dbReference>
<dbReference type="Proteomes" id="UP000018896">
    <property type="component" value="Unassembled WGS sequence"/>
</dbReference>
<evidence type="ECO:0000259" key="3">
    <source>
        <dbReference type="PROSITE" id="PS50801"/>
    </source>
</evidence>
<evidence type="ECO:0000313" key="5">
    <source>
        <dbReference type="Proteomes" id="UP000018896"/>
    </source>
</evidence>
<organism evidence="4 5">
    <name type="scientific">Halalkalibacter akibai (strain ATCC 43226 / DSM 21942 / CIP 109018 / JCM 9157 / 1139)</name>
    <name type="common">Bacillus akibai</name>
    <dbReference type="NCBI Taxonomy" id="1236973"/>
    <lineage>
        <taxon>Bacteria</taxon>
        <taxon>Bacillati</taxon>
        <taxon>Bacillota</taxon>
        <taxon>Bacilli</taxon>
        <taxon>Bacillales</taxon>
        <taxon>Bacillaceae</taxon>
        <taxon>Halalkalibacter</taxon>
    </lineage>
</organism>
<sequence length="110" mass="12902">MRYEQDHQIGILFIEEDITIKNVNQFKERMETFIHQSEQQFILDLTKVKYLNSSALGVIANTVMQAKEQEKEFILSGVTPPIDEIFDIVKFSSFVKMYTTIAEARNYYNP</sequence>
<dbReference type="Gene3D" id="3.30.750.24">
    <property type="entry name" value="STAS domain"/>
    <property type="match status" value="1"/>
</dbReference>
<dbReference type="RefSeq" id="WP_035663069.1">
    <property type="nucleotide sequence ID" value="NZ_BAUV01000007.1"/>
</dbReference>
<protein>
    <recommendedName>
        <fullName evidence="2">Anti-sigma factor antagonist</fullName>
    </recommendedName>
</protein>
<name>W4QSF6_HALA3</name>
<dbReference type="STRING" id="1236973.JCM9157_1315"/>
<evidence type="ECO:0000256" key="2">
    <source>
        <dbReference type="RuleBase" id="RU003749"/>
    </source>
</evidence>
<feature type="domain" description="STAS" evidence="3">
    <location>
        <begin position="1"/>
        <end position="108"/>
    </location>
</feature>
<comment type="similarity">
    <text evidence="1 2">Belongs to the anti-sigma-factor antagonist family.</text>
</comment>
<dbReference type="CDD" id="cd07043">
    <property type="entry name" value="STAS_anti-anti-sigma_factors"/>
    <property type="match status" value="1"/>
</dbReference>
<dbReference type="NCBIfam" id="TIGR00377">
    <property type="entry name" value="ant_ant_sig"/>
    <property type="match status" value="1"/>
</dbReference>
<proteinExistence type="inferred from homology"/>
<accession>W4QSF6</accession>
<gene>
    <name evidence="4" type="ORF">JCM9157_1315</name>
</gene>
<dbReference type="GO" id="GO:0043856">
    <property type="term" value="F:anti-sigma factor antagonist activity"/>
    <property type="evidence" value="ECO:0007669"/>
    <property type="project" value="InterPro"/>
</dbReference>
<dbReference type="PANTHER" id="PTHR33495">
    <property type="entry name" value="ANTI-SIGMA FACTOR ANTAGONIST TM_1081-RELATED-RELATED"/>
    <property type="match status" value="1"/>
</dbReference>
<dbReference type="InterPro" id="IPR002645">
    <property type="entry name" value="STAS_dom"/>
</dbReference>
<evidence type="ECO:0000313" key="4">
    <source>
        <dbReference type="EMBL" id="GAE34269.1"/>
    </source>
</evidence>
<dbReference type="EMBL" id="BAUV01000007">
    <property type="protein sequence ID" value="GAE34269.1"/>
    <property type="molecule type" value="Genomic_DNA"/>
</dbReference>
<evidence type="ECO:0000256" key="1">
    <source>
        <dbReference type="ARBA" id="ARBA00009013"/>
    </source>
</evidence>
<comment type="caution">
    <text evidence="4">The sequence shown here is derived from an EMBL/GenBank/DDBJ whole genome shotgun (WGS) entry which is preliminary data.</text>
</comment>
<dbReference type="AlphaFoldDB" id="W4QSF6"/>
<dbReference type="Pfam" id="PF01740">
    <property type="entry name" value="STAS"/>
    <property type="match status" value="1"/>
</dbReference>
<dbReference type="SUPFAM" id="SSF52091">
    <property type="entry name" value="SpoIIaa-like"/>
    <property type="match status" value="1"/>
</dbReference>
<dbReference type="PANTHER" id="PTHR33495:SF2">
    <property type="entry name" value="ANTI-SIGMA FACTOR ANTAGONIST TM_1081-RELATED"/>
    <property type="match status" value="1"/>
</dbReference>